<organism evidence="2 3">
    <name type="scientific">Tilletia horrida</name>
    <dbReference type="NCBI Taxonomy" id="155126"/>
    <lineage>
        <taxon>Eukaryota</taxon>
        <taxon>Fungi</taxon>
        <taxon>Dikarya</taxon>
        <taxon>Basidiomycota</taxon>
        <taxon>Ustilaginomycotina</taxon>
        <taxon>Exobasidiomycetes</taxon>
        <taxon>Tilletiales</taxon>
        <taxon>Tilletiaceae</taxon>
        <taxon>Tilletia</taxon>
    </lineage>
</organism>
<keyword evidence="3" id="KW-1185">Reference proteome</keyword>
<reference evidence="2" key="1">
    <citation type="journal article" date="2023" name="PhytoFront">
        <title>Draft Genome Resources of Seven Strains of Tilletia horrida, Causal Agent of Kernel Smut of Rice.</title>
        <authorList>
            <person name="Khanal S."/>
            <person name="Antony Babu S."/>
            <person name="Zhou X.G."/>
        </authorList>
    </citation>
    <scope>NUCLEOTIDE SEQUENCE</scope>
    <source>
        <strain evidence="2">TX3</strain>
    </source>
</reference>
<dbReference type="Gene3D" id="3.10.20.550">
    <property type="entry name" value="ASAP complex, SAP18 subunit"/>
    <property type="match status" value="1"/>
</dbReference>
<feature type="compositionally biased region" description="Gly residues" evidence="1">
    <location>
        <begin position="257"/>
        <end position="273"/>
    </location>
</feature>
<dbReference type="Proteomes" id="UP001176521">
    <property type="component" value="Unassembled WGS sequence"/>
</dbReference>
<evidence type="ECO:0000313" key="3">
    <source>
        <dbReference type="Proteomes" id="UP001176521"/>
    </source>
</evidence>
<dbReference type="InterPro" id="IPR010516">
    <property type="entry name" value="SAP18"/>
</dbReference>
<protein>
    <submittedName>
        <fullName evidence="2">Uncharacterized protein</fullName>
    </submittedName>
</protein>
<dbReference type="InterPro" id="IPR042534">
    <property type="entry name" value="SAP18_sf"/>
</dbReference>
<dbReference type="AlphaFoldDB" id="A0AAN6GG54"/>
<dbReference type="EMBL" id="JAPDMQ010000168">
    <property type="protein sequence ID" value="KAK0532116.1"/>
    <property type="molecule type" value="Genomic_DNA"/>
</dbReference>
<feature type="compositionally biased region" description="Low complexity" evidence="1">
    <location>
        <begin position="242"/>
        <end position="256"/>
    </location>
</feature>
<proteinExistence type="predicted"/>
<gene>
    <name evidence="2" type="ORF">OC842_003410</name>
</gene>
<evidence type="ECO:0000313" key="2">
    <source>
        <dbReference type="EMBL" id="KAK0532116.1"/>
    </source>
</evidence>
<accession>A0AAN6GG54</accession>
<feature type="compositionally biased region" description="Low complexity" evidence="1">
    <location>
        <begin position="162"/>
        <end position="180"/>
    </location>
</feature>
<feature type="region of interest" description="Disordered" evidence="1">
    <location>
        <begin position="241"/>
        <end position="279"/>
    </location>
</feature>
<name>A0AAN6GG54_9BASI</name>
<sequence>MSRSPSPTGNKGIPEPGDDAPPLMVRVVVSVGAYRSLRDYDWIASTHTHSSREQAPNPLAARNGGASLNRDEFKLYLWRNSTMRDVVRLVHAAAHLARHAISRQPGLCSPLALHGIRFVFFDSRKDGFVAREMARDVARVSVAEYTSALLGSAAAPPPLPPSSSTITSAEEQQRQQQQQQAMDELLLDEEKAVLQRLRQRDRPSEAARTLRKSQLRDGDVIECVILPDETVAVPATTAVQHAAPSSAYPAAAAASGWSGGRGAAAGGRPGGGSSFSRRR</sequence>
<dbReference type="Pfam" id="PF06487">
    <property type="entry name" value="SAP18"/>
    <property type="match status" value="1"/>
</dbReference>
<comment type="caution">
    <text evidence="2">The sequence shown here is derived from an EMBL/GenBank/DDBJ whole genome shotgun (WGS) entry which is preliminary data.</text>
</comment>
<evidence type="ECO:0000256" key="1">
    <source>
        <dbReference type="SAM" id="MobiDB-lite"/>
    </source>
</evidence>
<feature type="region of interest" description="Disordered" evidence="1">
    <location>
        <begin position="152"/>
        <end position="181"/>
    </location>
</feature>